<proteinExistence type="predicted"/>
<sequence>MDQLKPDESNYNAMKEYSFFIAKNAVGVLKYIETTYTVGVLDEGQPMLFIKKRNFPFNADNIDGIPDEYKKRIDELDPIIDPFADPENEVGLLLVTGVRYSKAQDLGWGLCHPGKRATYNDPTARHGLGTAHYPNSRALGLLPHHLFEDTNWRKLNPIANTLIQGVPTPTEMTFPMGARPLTRKEADSFPPPSEIAAAASAHEAEGPLPPTDKLVPYSGEDDESSEADKEGEEEHSDMEGPGPHYREPLHPLSEGDANEADIDDDKENEEKEEDEEMKDLRATVNNSTPPQDIEQQYTTAAAARPFPHIDQPPDFLPHAIFPPTTPHFPPQDDPIQNPFLPGTGLASDYDRFNAGLAEEMGDDMDVDPPLNPRDSPFHLTVPLNSLTGRSLVEGQISQPSEERPLRVTPFPSERGHFALNHTLSIGTPSDPIQVETDPLSHPPQRRGVAFLDPLSQALHRARTLKRAQSTDEKTGPITRELVHKELKRMAEQQDTEMCSAHQSPTGRPQAETAVAAASSTSAPCLRMCSTTSPTHPPPAVTSVASVQFRKETENRFFPWRATKATREICKGLRRRDKEVQSPTRDDYGLRDSFVEDYEDEKSHPPDSVSR</sequence>
<evidence type="ECO:0000313" key="2">
    <source>
        <dbReference type="EMBL" id="CEM25119.1"/>
    </source>
</evidence>
<dbReference type="AlphaFoldDB" id="A0A0G4G963"/>
<feature type="compositionally biased region" description="Acidic residues" evidence="1">
    <location>
        <begin position="219"/>
        <end position="236"/>
    </location>
</feature>
<feature type="compositionally biased region" description="Polar residues" evidence="1">
    <location>
        <begin position="283"/>
        <end position="299"/>
    </location>
</feature>
<feature type="compositionally biased region" description="Pro residues" evidence="1">
    <location>
        <begin position="323"/>
        <end position="332"/>
    </location>
</feature>
<feature type="compositionally biased region" description="Basic and acidic residues" evidence="1">
    <location>
        <begin position="571"/>
        <end position="593"/>
    </location>
</feature>
<dbReference type="EMBL" id="CDMZ01000982">
    <property type="protein sequence ID" value="CEM25119.1"/>
    <property type="molecule type" value="Genomic_DNA"/>
</dbReference>
<organism evidence="2">
    <name type="scientific">Chromera velia CCMP2878</name>
    <dbReference type="NCBI Taxonomy" id="1169474"/>
    <lineage>
        <taxon>Eukaryota</taxon>
        <taxon>Sar</taxon>
        <taxon>Alveolata</taxon>
        <taxon>Colpodellida</taxon>
        <taxon>Chromeraceae</taxon>
        <taxon>Chromera</taxon>
    </lineage>
</organism>
<accession>A0A0G4G963</accession>
<dbReference type="VEuPathDB" id="CryptoDB:Cvel_20746"/>
<feature type="region of interest" description="Disordered" evidence="1">
    <location>
        <begin position="199"/>
        <end position="346"/>
    </location>
</feature>
<evidence type="ECO:0000256" key="1">
    <source>
        <dbReference type="SAM" id="MobiDB-lite"/>
    </source>
</evidence>
<feature type="compositionally biased region" description="Basic and acidic residues" evidence="1">
    <location>
        <begin position="600"/>
        <end position="610"/>
    </location>
</feature>
<name>A0A0G4G963_9ALVE</name>
<reference evidence="2" key="1">
    <citation type="submission" date="2014-11" db="EMBL/GenBank/DDBJ databases">
        <authorList>
            <person name="Otto D Thomas"/>
            <person name="Naeem Raeece"/>
        </authorList>
    </citation>
    <scope>NUCLEOTIDE SEQUENCE</scope>
</reference>
<protein>
    <submittedName>
        <fullName evidence="2">Uncharacterized protein</fullName>
    </submittedName>
</protein>
<feature type="compositionally biased region" description="Acidic residues" evidence="1">
    <location>
        <begin position="256"/>
        <end position="277"/>
    </location>
</feature>
<feature type="region of interest" description="Disordered" evidence="1">
    <location>
        <begin position="571"/>
        <end position="610"/>
    </location>
</feature>
<gene>
    <name evidence="2" type="ORF">Cvel_20746</name>
</gene>